<sequence length="298" mass="32744">MTDALAQRMADRLKALTEEERIALNEGQIAESERQHAAFTAAFAEGRCSVCGDGLDVFDEKTPCLHWFLRPAGVKKKHYPAVAQAFGMMSIQSWMRWVANEGGWAKNIADTADDDHVVQVTARYGDYAWSISCGNSDFAGHSGKNSSFPHYHVQMSIKDRPFISYSDFHFRIHDDELTILKAIAASGVKSKFIHGESFDDLMAAVEPEWVVNLPVDRSGDQSGAPFKMDTIMIADDGTTMSGDDIYNLFERAKREGVTMASLAHTIPNVSVQTLVSEGPGVIDPAPRAGGRGGKRKEQ</sequence>
<comment type="caution">
    <text evidence="2">The sequence shown here is derived from an EMBL/GenBank/DDBJ whole genome shotgun (WGS) entry which is preliminary data.</text>
</comment>
<dbReference type="Proteomes" id="UP000532936">
    <property type="component" value="Unassembled WGS sequence"/>
</dbReference>
<reference evidence="2 3" key="1">
    <citation type="submission" date="2020-08" db="EMBL/GenBank/DDBJ databases">
        <title>Genomic Encyclopedia of Type Strains, Phase IV (KMG-IV): sequencing the most valuable type-strain genomes for metagenomic binning, comparative biology and taxonomic classification.</title>
        <authorList>
            <person name="Goeker M."/>
        </authorList>
    </citation>
    <scope>NUCLEOTIDE SEQUENCE [LARGE SCALE GENOMIC DNA]</scope>
    <source>
        <strain evidence="2 3">DSM 14878</strain>
    </source>
</reference>
<name>A0A7W6A7N4_9CAUL</name>
<dbReference type="RefSeq" id="WP_183197701.1">
    <property type="nucleotide sequence ID" value="NZ_JACIDA010000002.1"/>
</dbReference>
<gene>
    <name evidence="2" type="ORF">GGR11_002725</name>
</gene>
<dbReference type="AlphaFoldDB" id="A0A7W6A7N4"/>
<organism evidence="2 3">
    <name type="scientific">Brevundimonas mediterranea</name>
    <dbReference type="NCBI Taxonomy" id="74329"/>
    <lineage>
        <taxon>Bacteria</taxon>
        <taxon>Pseudomonadati</taxon>
        <taxon>Pseudomonadota</taxon>
        <taxon>Alphaproteobacteria</taxon>
        <taxon>Caulobacterales</taxon>
        <taxon>Caulobacteraceae</taxon>
        <taxon>Brevundimonas</taxon>
    </lineage>
</organism>
<proteinExistence type="predicted"/>
<evidence type="ECO:0000313" key="3">
    <source>
        <dbReference type="Proteomes" id="UP000532936"/>
    </source>
</evidence>
<dbReference type="EMBL" id="JACIDA010000002">
    <property type="protein sequence ID" value="MBB3873172.1"/>
    <property type="molecule type" value="Genomic_DNA"/>
</dbReference>
<evidence type="ECO:0000313" key="2">
    <source>
        <dbReference type="EMBL" id="MBB3873172.1"/>
    </source>
</evidence>
<feature type="region of interest" description="Disordered" evidence="1">
    <location>
        <begin position="276"/>
        <end position="298"/>
    </location>
</feature>
<protein>
    <submittedName>
        <fullName evidence="2">Uncharacterized protein</fullName>
    </submittedName>
</protein>
<evidence type="ECO:0000256" key="1">
    <source>
        <dbReference type="SAM" id="MobiDB-lite"/>
    </source>
</evidence>
<accession>A0A7W6A7N4</accession>